<keyword evidence="2" id="KW-1185">Reference proteome</keyword>
<reference evidence="1" key="1">
    <citation type="journal article" date="2021" name="New Phytol.">
        <title>Evolutionary innovations through gain and loss of genes in the ectomycorrhizal Boletales.</title>
        <authorList>
            <person name="Wu G."/>
            <person name="Miyauchi S."/>
            <person name="Morin E."/>
            <person name="Kuo A."/>
            <person name="Drula E."/>
            <person name="Varga T."/>
            <person name="Kohler A."/>
            <person name="Feng B."/>
            <person name="Cao Y."/>
            <person name="Lipzen A."/>
            <person name="Daum C."/>
            <person name="Hundley H."/>
            <person name="Pangilinan J."/>
            <person name="Johnson J."/>
            <person name="Barry K."/>
            <person name="LaButti K."/>
            <person name="Ng V."/>
            <person name="Ahrendt S."/>
            <person name="Min B."/>
            <person name="Choi I.G."/>
            <person name="Park H."/>
            <person name="Plett J.M."/>
            <person name="Magnuson J."/>
            <person name="Spatafora J.W."/>
            <person name="Nagy L.G."/>
            <person name="Henrissat B."/>
            <person name="Grigoriev I.V."/>
            <person name="Yang Z.L."/>
            <person name="Xu J."/>
            <person name="Martin F.M."/>
        </authorList>
    </citation>
    <scope>NUCLEOTIDE SEQUENCE</scope>
    <source>
        <strain evidence="1">KUC20120723A-06</strain>
    </source>
</reference>
<dbReference type="EMBL" id="MU266671">
    <property type="protein sequence ID" value="KAH7919325.1"/>
    <property type="molecule type" value="Genomic_DNA"/>
</dbReference>
<dbReference type="Proteomes" id="UP000790709">
    <property type="component" value="Unassembled WGS sequence"/>
</dbReference>
<proteinExistence type="predicted"/>
<protein>
    <submittedName>
        <fullName evidence="1">Uncharacterized protein</fullName>
    </submittedName>
</protein>
<comment type="caution">
    <text evidence="1">The sequence shown here is derived from an EMBL/GenBank/DDBJ whole genome shotgun (WGS) entry which is preliminary data.</text>
</comment>
<evidence type="ECO:0000313" key="2">
    <source>
        <dbReference type="Proteomes" id="UP000790709"/>
    </source>
</evidence>
<gene>
    <name evidence="1" type="ORF">BV22DRAFT_867806</name>
</gene>
<organism evidence="1 2">
    <name type="scientific">Leucogyrophana mollusca</name>
    <dbReference type="NCBI Taxonomy" id="85980"/>
    <lineage>
        <taxon>Eukaryota</taxon>
        <taxon>Fungi</taxon>
        <taxon>Dikarya</taxon>
        <taxon>Basidiomycota</taxon>
        <taxon>Agaricomycotina</taxon>
        <taxon>Agaricomycetes</taxon>
        <taxon>Agaricomycetidae</taxon>
        <taxon>Boletales</taxon>
        <taxon>Boletales incertae sedis</taxon>
        <taxon>Leucogyrophana</taxon>
    </lineage>
</organism>
<sequence length="169" mass="19344">MLAAHSTFISVVSESSCPNFPSIQLTEFSYHLYFFAVPSRSCSSCRPLRWPGLTIHSMVKVLSIIITIFWFMLSVLDDIIGGDDKCVLIHPYFDLLIYTDPTGDRCQTDCVRGTHLWGPSSWPSFNPSYSAISDKISFPRLEVFARFRPVVRLEPQVKRPSTLQHRRRS</sequence>
<name>A0ACB8B1C1_9AGAM</name>
<evidence type="ECO:0000313" key="1">
    <source>
        <dbReference type="EMBL" id="KAH7919325.1"/>
    </source>
</evidence>
<accession>A0ACB8B1C1</accession>